<keyword evidence="1" id="KW-1133">Transmembrane helix</keyword>
<evidence type="ECO:0000256" key="1">
    <source>
        <dbReference type="SAM" id="Phobius"/>
    </source>
</evidence>
<dbReference type="AlphaFoldDB" id="A0A0V0YW01"/>
<keyword evidence="1" id="KW-0812">Transmembrane</keyword>
<gene>
    <name evidence="2" type="ORF">T12_15863</name>
</gene>
<keyword evidence="3" id="KW-1185">Reference proteome</keyword>
<name>A0A0V0YW01_9BILA</name>
<sequence>MTIDVITNLCKDELTFTYLYRLRFTLYAIYFAMLPLTASMNPELK</sequence>
<accession>A0A0V0YW01</accession>
<dbReference type="Proteomes" id="UP000054783">
    <property type="component" value="Unassembled WGS sequence"/>
</dbReference>
<evidence type="ECO:0000313" key="3">
    <source>
        <dbReference type="Proteomes" id="UP000054783"/>
    </source>
</evidence>
<keyword evidence="1" id="KW-0472">Membrane</keyword>
<organism evidence="2 3">
    <name type="scientific">Trichinella patagoniensis</name>
    <dbReference type="NCBI Taxonomy" id="990121"/>
    <lineage>
        <taxon>Eukaryota</taxon>
        <taxon>Metazoa</taxon>
        <taxon>Ecdysozoa</taxon>
        <taxon>Nematoda</taxon>
        <taxon>Enoplea</taxon>
        <taxon>Dorylaimia</taxon>
        <taxon>Trichinellida</taxon>
        <taxon>Trichinellidae</taxon>
        <taxon>Trichinella</taxon>
    </lineage>
</organism>
<reference evidence="2 3" key="1">
    <citation type="submission" date="2015-01" db="EMBL/GenBank/DDBJ databases">
        <title>Evolution of Trichinella species and genotypes.</title>
        <authorList>
            <person name="Korhonen P.K."/>
            <person name="Edoardo P."/>
            <person name="Giuseppe L.R."/>
            <person name="Gasser R.B."/>
        </authorList>
    </citation>
    <scope>NUCLEOTIDE SEQUENCE [LARGE SCALE GENOMIC DNA]</scope>
    <source>
        <strain evidence="2">ISS2496</strain>
    </source>
</reference>
<protein>
    <submittedName>
        <fullName evidence="2">Uncharacterized protein</fullName>
    </submittedName>
</protein>
<evidence type="ECO:0000313" key="2">
    <source>
        <dbReference type="EMBL" id="KRY04500.1"/>
    </source>
</evidence>
<comment type="caution">
    <text evidence="2">The sequence shown here is derived from an EMBL/GenBank/DDBJ whole genome shotgun (WGS) entry which is preliminary data.</text>
</comment>
<dbReference type="EMBL" id="JYDQ01001903">
    <property type="protein sequence ID" value="KRY04500.1"/>
    <property type="molecule type" value="Genomic_DNA"/>
</dbReference>
<proteinExistence type="predicted"/>
<feature type="transmembrane region" description="Helical" evidence="1">
    <location>
        <begin position="20"/>
        <end position="38"/>
    </location>
</feature>